<reference evidence="1" key="1">
    <citation type="submission" date="2022-12" db="EMBL/GenBank/DDBJ databases">
        <authorList>
            <person name="Petersen C."/>
        </authorList>
    </citation>
    <scope>NUCLEOTIDE SEQUENCE</scope>
    <source>
        <strain evidence="1">IBT 29495</strain>
    </source>
</reference>
<dbReference type="EMBL" id="JAPWDS010000003">
    <property type="protein sequence ID" value="KAJ5502357.1"/>
    <property type="molecule type" value="Genomic_DNA"/>
</dbReference>
<proteinExistence type="predicted"/>
<protein>
    <submittedName>
        <fullName evidence="1">Uncharacterized protein</fullName>
    </submittedName>
</protein>
<organism evidence="1 2">
    <name type="scientific">Penicillium fimorum</name>
    <dbReference type="NCBI Taxonomy" id="1882269"/>
    <lineage>
        <taxon>Eukaryota</taxon>
        <taxon>Fungi</taxon>
        <taxon>Dikarya</taxon>
        <taxon>Ascomycota</taxon>
        <taxon>Pezizomycotina</taxon>
        <taxon>Eurotiomycetes</taxon>
        <taxon>Eurotiomycetidae</taxon>
        <taxon>Eurotiales</taxon>
        <taxon>Aspergillaceae</taxon>
        <taxon>Penicillium</taxon>
    </lineage>
</organism>
<keyword evidence="2" id="KW-1185">Reference proteome</keyword>
<name>A0A9X0C520_9EURO</name>
<dbReference type="AlphaFoldDB" id="A0A9X0C520"/>
<sequence length="158" mass="18834">MTTSNPLLYRDMINSEPEGLCWEVVQRLDCLKGVKKTFNELGRDNGNTANVIAIMDAYRSEDLVWDRDTVTYWAHGKMVKWSPVLRKWIWRNSTLLVPTWHLGRRSELEYQRYLNHIPHLYVDFLLYQASPAWKYNTNVSLQLNDYKPEPLCLFYSMR</sequence>
<reference evidence="1" key="2">
    <citation type="journal article" date="2023" name="IMA Fungus">
        <title>Comparative genomic study of the Penicillium genus elucidates a diverse pangenome and 15 lateral gene transfer events.</title>
        <authorList>
            <person name="Petersen C."/>
            <person name="Sorensen T."/>
            <person name="Nielsen M.R."/>
            <person name="Sondergaard T.E."/>
            <person name="Sorensen J.L."/>
            <person name="Fitzpatrick D.A."/>
            <person name="Frisvad J.C."/>
            <person name="Nielsen K.L."/>
        </authorList>
    </citation>
    <scope>NUCLEOTIDE SEQUENCE</scope>
    <source>
        <strain evidence="1">IBT 29495</strain>
    </source>
</reference>
<evidence type="ECO:0000313" key="1">
    <source>
        <dbReference type="EMBL" id="KAJ5502357.1"/>
    </source>
</evidence>
<dbReference type="Proteomes" id="UP001149954">
    <property type="component" value="Unassembled WGS sequence"/>
</dbReference>
<gene>
    <name evidence="1" type="ORF">N7463_005231</name>
</gene>
<accession>A0A9X0C520</accession>
<evidence type="ECO:0000313" key="2">
    <source>
        <dbReference type="Proteomes" id="UP001149954"/>
    </source>
</evidence>
<dbReference type="OrthoDB" id="4326688at2759"/>
<comment type="caution">
    <text evidence="1">The sequence shown here is derived from an EMBL/GenBank/DDBJ whole genome shotgun (WGS) entry which is preliminary data.</text>
</comment>